<dbReference type="AlphaFoldDB" id="A0AAE5C3L8"/>
<dbReference type="InterPro" id="IPR028081">
    <property type="entry name" value="Leu-bd"/>
</dbReference>
<accession>A0AAE5C3L8</accession>
<dbReference type="InterPro" id="IPR028082">
    <property type="entry name" value="Peripla_BP_I"/>
</dbReference>
<evidence type="ECO:0000313" key="6">
    <source>
        <dbReference type="Proteomes" id="UP000661163"/>
    </source>
</evidence>
<sequence length="373" mass="39579">MSAHVAHAETLDINVVLPLTGGGAFLGKAEQQALQLYEKAAAADTVHGKQVKFVFHDDQSSPQIAVQLVNSIKGSSPPVIIGSALSGLCNAMGPLVRNGPVLYCLSPSMNPKPGEFVFSSSVSTKGLAEGLLRYFRDRGWKNIGLITSTDATGQDAHKNITASVGKGDLADIKIVAEAQFNPTEVSASALVQRIKGANPDAVIAWSTGAPIGTIFKAIRDAGFEVPVGTTDGNMTYAQMEQYASFLPKELYVPAPQWLKSENGDASPKAAAAKVSFYKAFEAASVKPDGPSTFAWDPALLVVSALKALPEKADGDTLRNYLNNLQEFGGVNGVYDFKRDPQRGLDKTNVIVTRWDTSAETWIPVSDVGGTPLK</sequence>
<dbReference type="SUPFAM" id="SSF53822">
    <property type="entry name" value="Periplasmic binding protein-like I"/>
    <property type="match status" value="1"/>
</dbReference>
<dbReference type="Proteomes" id="UP000661163">
    <property type="component" value="Unassembled WGS sequence"/>
</dbReference>
<dbReference type="EMBL" id="WUFC01000031">
    <property type="protein sequence ID" value="NEI51763.1"/>
    <property type="molecule type" value="Genomic_DNA"/>
</dbReference>
<keyword evidence="2" id="KW-0732">Signal</keyword>
<name>A0AAE5C3L8_9HYPH</name>
<proteinExistence type="inferred from homology"/>
<dbReference type="Pfam" id="PF13458">
    <property type="entry name" value="Peripla_BP_6"/>
    <property type="match status" value="1"/>
</dbReference>
<dbReference type="RefSeq" id="WP_164566457.1">
    <property type="nucleotide sequence ID" value="NZ_JAJAEH010000024.1"/>
</dbReference>
<comment type="caution">
    <text evidence="5">The sequence shown here is derived from an EMBL/GenBank/DDBJ whole genome shotgun (WGS) entry which is preliminary data.</text>
</comment>
<evidence type="ECO:0000313" key="5">
    <source>
        <dbReference type="EMBL" id="NEI51763.1"/>
    </source>
</evidence>
<gene>
    <name evidence="5" type="ORF">GR217_29355</name>
</gene>
<dbReference type="Gene3D" id="3.40.50.2300">
    <property type="match status" value="2"/>
</dbReference>
<dbReference type="InterPro" id="IPR051010">
    <property type="entry name" value="BCAA_transport"/>
</dbReference>
<evidence type="ECO:0000256" key="2">
    <source>
        <dbReference type="ARBA" id="ARBA00022729"/>
    </source>
</evidence>
<comment type="similarity">
    <text evidence="1">Belongs to the leucine-binding protein family.</text>
</comment>
<reference evidence="5 6" key="1">
    <citation type="submission" date="2019-12" db="EMBL/GenBank/DDBJ databases">
        <title>Rhizobium genotypes associated with high levels of biological nitrogen fixation by grain legumes in a temperate-maritime cropping system.</title>
        <authorList>
            <person name="Maluk M."/>
            <person name="Francesc Ferrando Molina F."/>
            <person name="Lopez Del Egido L."/>
            <person name="Lafos M."/>
            <person name="Langarica-Fuentes A."/>
            <person name="Gebre Yohannes G."/>
            <person name="Young M.W."/>
            <person name="Martin P."/>
            <person name="Gantlett R."/>
            <person name="Kenicer G."/>
            <person name="Hawes C."/>
            <person name="Begg G.S."/>
            <person name="Quilliam R.S."/>
            <person name="Squire G.R."/>
            <person name="Poole P.S."/>
            <person name="Young P.W."/>
            <person name="Iannetta P.M."/>
            <person name="James E.K."/>
        </authorList>
    </citation>
    <scope>NUCLEOTIDE SEQUENCE [LARGE SCALE GENOMIC DNA]</scope>
    <source>
        <strain evidence="5 6">JHI985</strain>
    </source>
</reference>
<organism evidence="5 6">
    <name type="scientific">Rhizobium ruizarguesonis</name>
    <dbReference type="NCBI Taxonomy" id="2081791"/>
    <lineage>
        <taxon>Bacteria</taxon>
        <taxon>Pseudomonadati</taxon>
        <taxon>Pseudomonadota</taxon>
        <taxon>Alphaproteobacteria</taxon>
        <taxon>Hyphomicrobiales</taxon>
        <taxon>Rhizobiaceae</taxon>
        <taxon>Rhizobium/Agrobacterium group</taxon>
        <taxon>Rhizobium</taxon>
    </lineage>
</organism>
<feature type="domain" description="Leucine-binding protein" evidence="4">
    <location>
        <begin position="13"/>
        <end position="355"/>
    </location>
</feature>
<keyword evidence="3" id="KW-0029">Amino-acid transport</keyword>
<evidence type="ECO:0000256" key="1">
    <source>
        <dbReference type="ARBA" id="ARBA00010062"/>
    </source>
</evidence>
<protein>
    <submittedName>
        <fullName evidence="5">ABC transporter substrate-binding protein</fullName>
    </submittedName>
</protein>
<dbReference type="PANTHER" id="PTHR30483:SF6">
    <property type="entry name" value="PERIPLASMIC BINDING PROTEIN OF ABC TRANSPORTER FOR NATURAL AMINO ACIDS"/>
    <property type="match status" value="1"/>
</dbReference>
<dbReference type="PANTHER" id="PTHR30483">
    <property type="entry name" value="LEUCINE-SPECIFIC-BINDING PROTEIN"/>
    <property type="match status" value="1"/>
</dbReference>
<evidence type="ECO:0000259" key="4">
    <source>
        <dbReference type="Pfam" id="PF13458"/>
    </source>
</evidence>
<evidence type="ECO:0000256" key="3">
    <source>
        <dbReference type="ARBA" id="ARBA00022970"/>
    </source>
</evidence>
<dbReference type="GO" id="GO:0006865">
    <property type="term" value="P:amino acid transport"/>
    <property type="evidence" value="ECO:0007669"/>
    <property type="project" value="UniProtKB-KW"/>
</dbReference>
<keyword evidence="3" id="KW-0813">Transport</keyword>